<geneLocation type="chloroplast" evidence="1"/>
<keyword evidence="2" id="KW-1185">Reference proteome</keyword>
<keyword evidence="1" id="KW-0934">Plastid</keyword>
<proteinExistence type="predicted"/>
<gene>
    <name evidence="1" type="primary">orf40</name>
</gene>
<reference evidence="1 2" key="1">
    <citation type="journal article" date="2003" name="Nucleic Acids Res.">
        <title>Complete chloroplast DNA sequence of the moss Physcomitrella patens: evidence for the loss and relocation of rpoA from the chloroplast to the nucleus.</title>
        <authorList>
            <person name="Sugiura C."/>
            <person name="Kobayashi Y."/>
            <person name="Setsuyuki A."/>
            <person name="Sugita C."/>
            <person name="Sugita M."/>
        </authorList>
    </citation>
    <scope>NUCLEOTIDE SEQUENCE [LARGE SCALE GENOMIC DNA]</scope>
    <source>
        <strain evidence="2">cv. Gransden 2004</strain>
    </source>
</reference>
<name>Q6YXL5_PHYPA</name>
<sequence>MAHLAYRENLLEFSIKLFKMARFEKQIFFFFIYILKIEIY</sequence>
<dbReference type="Proteomes" id="UP000006727">
    <property type="component" value="Chloroplast"/>
</dbReference>
<dbReference type="EMBL" id="AP005672">
    <property type="protein sequence ID" value="BAC85037.1"/>
    <property type="molecule type" value="Genomic_DNA"/>
</dbReference>
<keyword evidence="1" id="KW-0150">Chloroplast</keyword>
<evidence type="ECO:0000313" key="2">
    <source>
        <dbReference type="Proteomes" id="UP000006727"/>
    </source>
</evidence>
<protein>
    <submittedName>
        <fullName evidence="1">Uncharacterized protein</fullName>
    </submittedName>
</protein>
<dbReference type="KEGG" id="ppp:2546704"/>
<dbReference type="InParanoid" id="Q6YXL5"/>
<evidence type="ECO:0000313" key="1">
    <source>
        <dbReference type="EMBL" id="BAC85037.1"/>
    </source>
</evidence>
<accession>Q6YXL5</accession>
<organism evidence="1 2">
    <name type="scientific">Physcomitrium patens</name>
    <name type="common">Spreading-leaved earth moss</name>
    <name type="synonym">Physcomitrella patens</name>
    <dbReference type="NCBI Taxonomy" id="3218"/>
    <lineage>
        <taxon>Eukaryota</taxon>
        <taxon>Viridiplantae</taxon>
        <taxon>Streptophyta</taxon>
        <taxon>Embryophyta</taxon>
        <taxon>Bryophyta</taxon>
        <taxon>Bryophytina</taxon>
        <taxon>Bryopsida</taxon>
        <taxon>Funariidae</taxon>
        <taxon>Funariales</taxon>
        <taxon>Funariaceae</taxon>
        <taxon>Physcomitrium</taxon>
    </lineage>
</organism>
<dbReference type="AlphaFoldDB" id="Q6YXL5"/>